<protein>
    <submittedName>
        <fullName evidence="3">PKD domain-containing protein</fullName>
    </submittedName>
</protein>
<evidence type="ECO:0000256" key="1">
    <source>
        <dbReference type="SAM" id="MobiDB-lite"/>
    </source>
</evidence>
<feature type="domain" description="PKD" evidence="2">
    <location>
        <begin position="499"/>
        <end position="566"/>
    </location>
</feature>
<dbReference type="InterPro" id="IPR011045">
    <property type="entry name" value="N2O_reductase_N"/>
</dbReference>
<dbReference type="InterPro" id="IPR035986">
    <property type="entry name" value="PKD_dom_sf"/>
</dbReference>
<name>A0ABS8Z9M2_9PSEU</name>
<dbReference type="RefSeq" id="WP_233725295.1">
    <property type="nucleotide sequence ID" value="NZ_JAJVCN010000001.1"/>
</dbReference>
<dbReference type="PROSITE" id="PS50093">
    <property type="entry name" value="PKD"/>
    <property type="match status" value="2"/>
</dbReference>
<dbReference type="Gene3D" id="2.130.10.10">
    <property type="entry name" value="YVTN repeat-like/Quinoprotein amine dehydrogenase"/>
    <property type="match status" value="1"/>
</dbReference>
<dbReference type="CDD" id="cd00146">
    <property type="entry name" value="PKD"/>
    <property type="match status" value="2"/>
</dbReference>
<reference evidence="3 4" key="1">
    <citation type="submission" date="2021-12" db="EMBL/GenBank/DDBJ databases">
        <title>Genome sequence of Kibdelosporangium philippinense ATCC 49844.</title>
        <authorList>
            <person name="Fedorov E.A."/>
            <person name="Omeragic M."/>
            <person name="Shalygina K.F."/>
            <person name="Maclea K.S."/>
        </authorList>
    </citation>
    <scope>NUCLEOTIDE SEQUENCE [LARGE SCALE GENOMIC DNA]</scope>
    <source>
        <strain evidence="3 4">ATCC 49844</strain>
    </source>
</reference>
<evidence type="ECO:0000259" key="2">
    <source>
        <dbReference type="PROSITE" id="PS50093"/>
    </source>
</evidence>
<comment type="caution">
    <text evidence="3">The sequence shown here is derived from an EMBL/GenBank/DDBJ whole genome shotgun (WGS) entry which is preliminary data.</text>
</comment>
<feature type="domain" description="PKD" evidence="2">
    <location>
        <begin position="445"/>
        <end position="492"/>
    </location>
</feature>
<evidence type="ECO:0000313" key="4">
    <source>
        <dbReference type="Proteomes" id="UP001521150"/>
    </source>
</evidence>
<organism evidence="3 4">
    <name type="scientific">Kibdelosporangium philippinense</name>
    <dbReference type="NCBI Taxonomy" id="211113"/>
    <lineage>
        <taxon>Bacteria</taxon>
        <taxon>Bacillati</taxon>
        <taxon>Actinomycetota</taxon>
        <taxon>Actinomycetes</taxon>
        <taxon>Pseudonocardiales</taxon>
        <taxon>Pseudonocardiaceae</taxon>
        <taxon>Kibdelosporangium</taxon>
    </lineage>
</organism>
<dbReference type="EMBL" id="JAJVCN010000001">
    <property type="protein sequence ID" value="MCE7003733.1"/>
    <property type="molecule type" value="Genomic_DNA"/>
</dbReference>
<dbReference type="InterPro" id="IPR013783">
    <property type="entry name" value="Ig-like_fold"/>
</dbReference>
<feature type="region of interest" description="Disordered" evidence="1">
    <location>
        <begin position="361"/>
        <end position="410"/>
    </location>
</feature>
<evidence type="ECO:0000313" key="3">
    <source>
        <dbReference type="EMBL" id="MCE7003733.1"/>
    </source>
</evidence>
<proteinExistence type="predicted"/>
<dbReference type="InterPro" id="IPR000601">
    <property type="entry name" value="PKD_dom"/>
</dbReference>
<dbReference type="Gene3D" id="2.60.40.10">
    <property type="entry name" value="Immunoglobulins"/>
    <property type="match status" value="2"/>
</dbReference>
<gene>
    <name evidence="3" type="ORF">LWC34_12980</name>
</gene>
<dbReference type="SUPFAM" id="SSF50974">
    <property type="entry name" value="Nitrous oxide reductase, N-terminal domain"/>
    <property type="match status" value="1"/>
</dbReference>
<dbReference type="InterPro" id="IPR022409">
    <property type="entry name" value="PKD/Chitinase_dom"/>
</dbReference>
<dbReference type="Pfam" id="PF00801">
    <property type="entry name" value="PKD"/>
    <property type="match status" value="1"/>
</dbReference>
<accession>A0ABS8Z9M2</accession>
<dbReference type="SMART" id="SM00089">
    <property type="entry name" value="PKD"/>
    <property type="match status" value="2"/>
</dbReference>
<dbReference type="InterPro" id="IPR015943">
    <property type="entry name" value="WD40/YVTN_repeat-like_dom_sf"/>
</dbReference>
<keyword evidence="4" id="KW-1185">Reference proteome</keyword>
<dbReference type="SUPFAM" id="SSF49299">
    <property type="entry name" value="PKD domain"/>
    <property type="match status" value="2"/>
</dbReference>
<dbReference type="Proteomes" id="UP001521150">
    <property type="component" value="Unassembled WGS sequence"/>
</dbReference>
<dbReference type="Pfam" id="PF18911">
    <property type="entry name" value="PKD_4"/>
    <property type="match status" value="1"/>
</dbReference>
<sequence>MFRTRLWAAIGATVIVAASLAVGGMDRAHEAPRVRLHGGSAWLASSKTGQLTLLDGASAEVAARVEVAPPGTPIQAAQQGPTGYSLNKSDGSVVRVDGATQFPSAPAKLSASDIFPTPEVMYSFDGGRGLLTPVELDTLNPLGEPFSLASKVFPEGAIVDGSGRLWILDRATGDLTWFTPSGGQTRTAASTADRTRLTVTDGRPALLDLARRTAELLDPEDGSVQESIRADLRPDDEVALSGSAQQQRILISVASRGLLMVCSFGASCADPIPLGTGKADLGAAIEIGDHAIVPDYSSGQVWIVDLRSMSVVTSRQLFDRPLRFELLTRDGMVFYNDPDSDQAGVLDLNGDVRAVSKYKADSGPAQLALDGPSTTRQPPSTPNRPRSGPTGAVPPVSGRGDPEPAPPAAAPLVDIVIKPRDRALVGEELELTAVAPVPVGLTGARWTFGDGTETTGLTVRHAWANPGVFQVQLFAMTDMGPAQVATATVTVERAETVPRITGLTITPKDPKTGKPVRFSARVTGPRPDRWEWTITGTQGRVIDSTKREFQYTFTTPGTYTVTLAVTAGGERAERSQQLKVERATCQWRVEKIKAPDGEEATSTQVNGTDSKGNYSGTAAVGIMEKMMVVLWTDGEPRIAHEFAFAWVADENSAGTVLVNGNDPQTGRSGVFLLARGHTGNGTVTHLRAPDGYQAEKAVALNDRGDALGSGQRTNDGHGVTLLWPVGGEPIVIDTPVGAGADLDDDGTVLLHNSDNGSAHLWRSGAVIPLSGNGSFESGVIRAGKILRWEKLESLAGRSFLYSRPDAPRLIENGGTAEAMNANGLIVGRMSTQIGPPAVWRDTAFLAELPLPDGVTEIADGSFVVGDDDVIYGTATGYGPVKWTCS</sequence>